<dbReference type="AlphaFoldDB" id="A0A9N8HN63"/>
<keyword evidence="2" id="KW-1133">Transmembrane helix</keyword>
<evidence type="ECO:0000313" key="4">
    <source>
        <dbReference type="EMBL" id="CAB9518802.1"/>
    </source>
</evidence>
<proteinExistence type="predicted"/>
<reference evidence="4" key="1">
    <citation type="submission" date="2020-06" db="EMBL/GenBank/DDBJ databases">
        <authorList>
            <consortium name="Plant Systems Biology data submission"/>
        </authorList>
    </citation>
    <scope>NUCLEOTIDE SEQUENCE</scope>
    <source>
        <strain evidence="4">D6</strain>
    </source>
</reference>
<dbReference type="OrthoDB" id="48476at2759"/>
<organism evidence="4 5">
    <name type="scientific">Seminavis robusta</name>
    <dbReference type="NCBI Taxonomy" id="568900"/>
    <lineage>
        <taxon>Eukaryota</taxon>
        <taxon>Sar</taxon>
        <taxon>Stramenopiles</taxon>
        <taxon>Ochrophyta</taxon>
        <taxon>Bacillariophyta</taxon>
        <taxon>Bacillariophyceae</taxon>
        <taxon>Bacillariophycidae</taxon>
        <taxon>Naviculales</taxon>
        <taxon>Naviculaceae</taxon>
        <taxon>Seminavis</taxon>
    </lineage>
</organism>
<accession>A0A9N8HN63</accession>
<evidence type="ECO:0000256" key="1">
    <source>
        <dbReference type="SAM" id="MobiDB-lite"/>
    </source>
</evidence>
<gene>
    <name evidence="4" type="ORF">SEMRO_964_G225480.1</name>
</gene>
<evidence type="ECO:0000313" key="5">
    <source>
        <dbReference type="Proteomes" id="UP001153069"/>
    </source>
</evidence>
<feature type="transmembrane region" description="Helical" evidence="2">
    <location>
        <begin position="406"/>
        <end position="424"/>
    </location>
</feature>
<dbReference type="InterPro" id="IPR007065">
    <property type="entry name" value="HPP"/>
</dbReference>
<feature type="transmembrane region" description="Helical" evidence="2">
    <location>
        <begin position="465"/>
        <end position="485"/>
    </location>
</feature>
<name>A0A9N8HN63_9STRA</name>
<dbReference type="EMBL" id="CAICTM010000962">
    <property type="protein sequence ID" value="CAB9518802.1"/>
    <property type="molecule type" value="Genomic_DNA"/>
</dbReference>
<evidence type="ECO:0000259" key="3">
    <source>
        <dbReference type="Pfam" id="PF04982"/>
    </source>
</evidence>
<dbReference type="InterPro" id="IPR058581">
    <property type="entry name" value="TM_HPP"/>
</dbReference>
<feature type="transmembrane region" description="Helical" evidence="2">
    <location>
        <begin position="377"/>
        <end position="394"/>
    </location>
</feature>
<feature type="domain" description="HPP transmembrane region" evidence="3">
    <location>
        <begin position="341"/>
        <end position="495"/>
    </location>
</feature>
<dbReference type="PANTHER" id="PTHR33741:SF5">
    <property type="entry name" value="TRANSMEMBRANE PROTEIN DDB_G0269096-RELATED"/>
    <property type="match status" value="1"/>
</dbReference>
<dbReference type="Proteomes" id="UP001153069">
    <property type="component" value="Unassembled WGS sequence"/>
</dbReference>
<protein>
    <submittedName>
        <fullName evidence="4">HPP family</fullName>
    </submittedName>
</protein>
<comment type="caution">
    <text evidence="4">The sequence shown here is derived from an EMBL/GenBank/DDBJ whole genome shotgun (WGS) entry which is preliminary data.</text>
</comment>
<feature type="transmembrane region" description="Helical" evidence="2">
    <location>
        <begin position="436"/>
        <end position="459"/>
    </location>
</feature>
<sequence length="522" mass="57583">MMMVPPPLSTPNRGIRSVRSSLGESSSAYNHRHSYIQKLAAVYDEQLPHNGDAKEKRRLQAALRDAVEQAEGLGACEVYRYRDRLGDLEWLDMWRTTTSGAEEETEEETMKPDPVIPGTGLVGTLWSSTFHKERRKTMRGSSSGGKPDNNNSQPTKGDDDDNNNPPPEAPGSGAVTTADDDDDDTRRGKVLRWRDLASIDQDPDTWACARVKEHLELQLSRAAGIPFDCDGVKGMVVFYSLNTADKASLQSLPNTIYLTRCASYIGSIVAMTEAQHACVAYRSQRSCQQSQSKPSDEEEAHQVAVTKEEETATTTTCVTEFTDRALAWYHKCWGAGLQIPPPMELQQVAWTWLGAFCGLLTLSAINEFFVHFTEGEYSLVIGPFGAMMTLLYALPSAPASQPRNVILGEAIAGGVSLALSYLPMPQWLRRAFGPAFGIAAMTAAGVTHPPAGAHATIWADNKHDAYFYAIVVLCSVVSVIPATIINNMSVKRQYPTYWGYLPKFLYRKIWREEQGSNSAKDK</sequence>
<keyword evidence="2" id="KW-0812">Transmembrane</keyword>
<keyword evidence="5" id="KW-1185">Reference proteome</keyword>
<dbReference type="PANTHER" id="PTHR33741">
    <property type="entry name" value="TRANSMEMBRANE PROTEIN DDB_G0269096-RELATED"/>
    <property type="match status" value="1"/>
</dbReference>
<keyword evidence="2" id="KW-0472">Membrane</keyword>
<feature type="region of interest" description="Disordered" evidence="1">
    <location>
        <begin position="98"/>
        <end position="186"/>
    </location>
</feature>
<evidence type="ECO:0000256" key="2">
    <source>
        <dbReference type="SAM" id="Phobius"/>
    </source>
</evidence>
<feature type="transmembrane region" description="Helical" evidence="2">
    <location>
        <begin position="349"/>
        <end position="370"/>
    </location>
</feature>
<dbReference type="Pfam" id="PF04982">
    <property type="entry name" value="TM_HPP"/>
    <property type="match status" value="1"/>
</dbReference>